<dbReference type="GO" id="GO:0016491">
    <property type="term" value="F:oxidoreductase activity"/>
    <property type="evidence" value="ECO:0007669"/>
    <property type="project" value="TreeGrafter"/>
</dbReference>
<dbReference type="PATRIC" id="fig|1262449.3.peg.807"/>
<evidence type="ECO:0000256" key="2">
    <source>
        <dbReference type="SAM" id="MobiDB-lite"/>
    </source>
</evidence>
<name>A0A0H3J8J3_CLOPA</name>
<feature type="domain" description="Plastocyanin-like" evidence="3">
    <location>
        <begin position="78"/>
        <end position="169"/>
    </location>
</feature>
<dbReference type="EMBL" id="CP009268">
    <property type="protein sequence ID" value="AJA52246.1"/>
    <property type="molecule type" value="Genomic_DNA"/>
</dbReference>
<evidence type="ECO:0000259" key="3">
    <source>
        <dbReference type="Pfam" id="PF07732"/>
    </source>
</evidence>
<gene>
    <name evidence="4" type="ORF">CLPA_c21880</name>
    <name evidence="5" type="ORF">CP6013_00991</name>
</gene>
<proteinExistence type="predicted"/>
<reference evidence="5" key="2">
    <citation type="submission" date="2015-10" db="EMBL/GenBank/DDBJ databases">
        <title>Improved Draft Genome Sequence of Clostridium pasteurianum Strain ATCC 6013 (DSM 525) Using a Hybrid Next-Generation Sequencing Approach.</title>
        <authorList>
            <person name="Pyne M.E."/>
            <person name="Utturkar S.M."/>
            <person name="Brown S.D."/>
            <person name="Moo-Young M."/>
            <person name="Chung D.A."/>
            <person name="Chou P.C."/>
        </authorList>
    </citation>
    <scope>NUCLEOTIDE SEQUENCE</scope>
    <source>
        <strain evidence="5">ATCC 6013</strain>
    </source>
</reference>
<protein>
    <submittedName>
        <fullName evidence="4">Multicopper oxidase type 3</fullName>
    </submittedName>
</protein>
<dbReference type="KEGG" id="cpae:CPAST_c21880"/>
<dbReference type="Proteomes" id="UP000030905">
    <property type="component" value="Chromosome"/>
</dbReference>
<accession>A0A0H3J8J3</accession>
<dbReference type="Gene3D" id="2.60.40.420">
    <property type="entry name" value="Cupredoxins - blue copper proteins"/>
    <property type="match status" value="5"/>
</dbReference>
<evidence type="ECO:0000313" key="4">
    <source>
        <dbReference type="EMBL" id="AJA52246.1"/>
    </source>
</evidence>
<evidence type="ECO:0000313" key="5">
    <source>
        <dbReference type="EMBL" id="KRU11744.1"/>
    </source>
</evidence>
<dbReference type="KEGG" id="cpat:CLPA_c21880"/>
<feature type="region of interest" description="Disordered" evidence="2">
    <location>
        <begin position="1047"/>
        <end position="1075"/>
    </location>
</feature>
<dbReference type="Proteomes" id="UP000028042">
    <property type="component" value="Unassembled WGS sequence"/>
</dbReference>
<sequence>MGLKNYKLNDNRIYFDGGYVQVKHFNIVAIPTKIVYNNEGDHDPNGLMYVLKEDENTLIEAVKKNPFKPVDIVSPLVIRANLGDILIIDFENKLNRPVSIHIQDIDYNVLRSDGAAIGFNPDTTTRNKIRYRWVADKEGIFLFNDMADTRSSEKSTNIHGLFGALIVEPVGATWTDPVTGNYIKSGLYADIHHPALPDFREYVTIFHDEPEIKDINGNQPINHETGMPEATMPINYRADPMRNRHPDGTGGVGEEVALSSWTFGDPSTPVLRAYKGDPAKFRLIHAGIKETHVFHLHNHQWKLDTNDPKSTIIDSISFSPQESFTIEPLFGAGSLTGCIGDVIWHCHLYPHFAEGMWGLWRILDRLEDGKSQLPDGSCVPALIPLPDRTPPSSQDDDHPGFPRFIAGEVGKKPFKPPLGIVNGRGPTPLEKANFVPNAISGALYSGTCPADAVTKVFEIVAIQVPIKYNNAGWHDPEGRIFVLKEDEDAVRNGKKSPEPFVIRANVGDCIEIRLTNKLPEAIGGNAFQLLTKTTEVGWHIHLVKFDGIVSDGGANGWDNDSSANFGDTLIERFYANTELRTVFFHDHLFPSTHQQHGLFGALIIEPSNATFHDPKTGKEIKSGTQAIIKRPGEPDFREFVLVVHDFALLFDKDGKPLNPPPFPGSQEDPGVMGINYKNEPFQFRKGDPAYVFSSYVHGDPVTPLLETYEGDPIRIRLFDGAQEEQHSFNLNGLRWRKEPTYAVSPIIQAQTLGISEAFNIEIDEDYKKGDYLYYLGGIDDLWLGLWGILRVHKERVDHLLPLEDRPLPPIRTKPLPCKTGNPPLKAKCPAHPCLKDANTRKFDVVAIQKDIVYNKFGDHDPNGLMFVLAEHEKAIMAGTMKPKPLILRANAGDCIEVTLTNHIFKPLVQDNHPEVPVEAPFPPSNRVSLHAQLLKYDVLNSDGATVGFNYDQSIAPGESITYRWFADSELGTCTLTGFGDIRNHRHHGLFGTIIIEPTGSKYINAKTGNEVKNGYLEEIVISNPGIPDFREFVVFMQDGISLYDKNNKPIPDPVDGGHGAAHPDPANQGQNSAHFDPVDEGHDVPRLDFEDQGQKGINYRSERFENHLKKDPRVHLVMSSKIHGDPATPVFKSYPGDPVRIRLLMPADKPRNHSFVLHGHSWKAQYSDPFSNIISVQGAISIGNVFNIILENGANQNPGDYSYRSGIFRWDVELGMWGILRIFDKIRDDLITINENDNFYKKYN</sequence>
<keyword evidence="7" id="KW-1185">Reference proteome</keyword>
<reference evidence="5 6" key="3">
    <citation type="journal article" name="Genome Announc.">
        <title>Improved Draft Genome Sequence of Clostridium pasteurianum Strain ATCC 6013 (DSM 525) Using a Hybrid Next-Generation Sequencing Approach.</title>
        <authorList>
            <person name="Pyne M.E."/>
            <person name="Utturkar S."/>
            <person name="Brown S.D."/>
            <person name="Moo-Young M."/>
            <person name="Chung D.A."/>
            <person name="Chou C.P."/>
        </authorList>
    </citation>
    <scope>NUCLEOTIDE SEQUENCE [LARGE SCALE GENOMIC DNA]</scope>
    <source>
        <strain evidence="5 6">ATCC 6013</strain>
    </source>
</reference>
<dbReference type="InterPro" id="IPR045087">
    <property type="entry name" value="Cu-oxidase_fam"/>
</dbReference>
<dbReference type="PANTHER" id="PTHR11709:SF486">
    <property type="entry name" value="MULTICOPPER OXIDASE"/>
    <property type="match status" value="1"/>
</dbReference>
<dbReference type="EMBL" id="JPGY02000001">
    <property type="protein sequence ID" value="KRU11744.1"/>
    <property type="molecule type" value="Genomic_DNA"/>
</dbReference>
<dbReference type="RefSeq" id="WP_003441859.1">
    <property type="nucleotide sequence ID" value="NZ_ANZB01000002.1"/>
</dbReference>
<dbReference type="eggNOG" id="COG2132">
    <property type="taxonomic scope" value="Bacteria"/>
</dbReference>
<evidence type="ECO:0000313" key="7">
    <source>
        <dbReference type="Proteomes" id="UP000030905"/>
    </source>
</evidence>
<dbReference type="Pfam" id="PF07732">
    <property type="entry name" value="Cu-oxidase_3"/>
    <property type="match status" value="1"/>
</dbReference>
<dbReference type="InterPro" id="IPR011707">
    <property type="entry name" value="Cu-oxidase-like_N"/>
</dbReference>
<reference evidence="4 7" key="1">
    <citation type="journal article" date="2015" name="Genome Announc.">
        <title>Complete Genome Sequence of the Nitrogen-Fixing and Solvent-Producing Clostridium pasteurianum DSM 525.</title>
        <authorList>
            <person name="Poehlein A."/>
            <person name="Grosse-Honebrink A."/>
            <person name="Zhang Y."/>
            <person name="Minton N.P."/>
            <person name="Daniel R."/>
        </authorList>
    </citation>
    <scope>NUCLEOTIDE SEQUENCE [LARGE SCALE GENOMIC DNA]</scope>
    <source>
        <strain evidence="4">DSM 525</strain>
        <strain evidence="7">DSM 525 / ATCC 6013</strain>
    </source>
</reference>
<dbReference type="PANTHER" id="PTHR11709">
    <property type="entry name" value="MULTI-COPPER OXIDASE"/>
    <property type="match status" value="1"/>
</dbReference>
<organism evidence="4 7">
    <name type="scientific">Clostridium pasteurianum DSM 525 = ATCC 6013</name>
    <dbReference type="NCBI Taxonomy" id="1262449"/>
    <lineage>
        <taxon>Bacteria</taxon>
        <taxon>Bacillati</taxon>
        <taxon>Bacillota</taxon>
        <taxon>Clostridia</taxon>
        <taxon>Eubacteriales</taxon>
        <taxon>Clostridiaceae</taxon>
        <taxon>Clostridium</taxon>
    </lineage>
</organism>
<evidence type="ECO:0000313" key="6">
    <source>
        <dbReference type="Proteomes" id="UP000028042"/>
    </source>
</evidence>
<dbReference type="AlphaFoldDB" id="A0A0H3J8J3"/>
<dbReference type="InterPro" id="IPR002355">
    <property type="entry name" value="Cu_oxidase_Cu_BS"/>
</dbReference>
<evidence type="ECO:0000256" key="1">
    <source>
        <dbReference type="ARBA" id="ARBA00022723"/>
    </source>
</evidence>
<dbReference type="SUPFAM" id="SSF49503">
    <property type="entry name" value="Cupredoxins"/>
    <property type="match status" value="6"/>
</dbReference>
<dbReference type="GeneID" id="93074334"/>
<dbReference type="InterPro" id="IPR008972">
    <property type="entry name" value="Cupredoxin"/>
</dbReference>
<dbReference type="GO" id="GO:0005507">
    <property type="term" value="F:copper ion binding"/>
    <property type="evidence" value="ECO:0007669"/>
    <property type="project" value="InterPro"/>
</dbReference>
<dbReference type="PROSITE" id="PS00080">
    <property type="entry name" value="MULTICOPPER_OXIDASE2"/>
    <property type="match status" value="1"/>
</dbReference>
<keyword evidence="1" id="KW-0479">Metal-binding</keyword>